<gene>
    <name evidence="7" type="ORF">GBAR_LOCUS4861</name>
</gene>
<dbReference type="GO" id="GO:0004177">
    <property type="term" value="F:aminopeptidase activity"/>
    <property type="evidence" value="ECO:0007669"/>
    <property type="project" value="UniProtKB-KW"/>
</dbReference>
<dbReference type="PANTHER" id="PTHR11731">
    <property type="entry name" value="PROTEASE FAMILY S9B,C DIPEPTIDYL-PEPTIDASE IV-RELATED"/>
    <property type="match status" value="1"/>
</dbReference>
<dbReference type="PANTHER" id="PTHR11731:SF200">
    <property type="entry name" value="DIPEPTIDYL PEPTIDASE 10, ISOFORM B"/>
    <property type="match status" value="1"/>
</dbReference>
<dbReference type="AlphaFoldDB" id="A0AA35W3H2"/>
<dbReference type="EMBL" id="CASHTH010000710">
    <property type="protein sequence ID" value="CAI8006713.1"/>
    <property type="molecule type" value="Genomic_DNA"/>
</dbReference>
<comment type="caution">
    <text evidence="7">The sequence shown here is derived from an EMBL/GenBank/DDBJ whole genome shotgun (WGS) entry which is preliminary data.</text>
</comment>
<evidence type="ECO:0000313" key="8">
    <source>
        <dbReference type="Proteomes" id="UP001174909"/>
    </source>
</evidence>
<proteinExistence type="predicted"/>
<evidence type="ECO:0000256" key="2">
    <source>
        <dbReference type="ARBA" id="ARBA00022670"/>
    </source>
</evidence>
<feature type="domain" description="Peptidase S9 prolyl oligopeptidase catalytic" evidence="6">
    <location>
        <begin position="57"/>
        <end position="229"/>
    </location>
</feature>
<keyword evidence="1" id="KW-0031">Aminopeptidase</keyword>
<keyword evidence="3" id="KW-0378">Hydrolase</keyword>
<dbReference type="InterPro" id="IPR050278">
    <property type="entry name" value="Serine_Prot_S9B/DPPIV"/>
</dbReference>
<name>A0AA35W3H2_GEOBA</name>
<reference evidence="7" key="1">
    <citation type="submission" date="2023-03" db="EMBL/GenBank/DDBJ databases">
        <authorList>
            <person name="Steffen K."/>
            <person name="Cardenas P."/>
        </authorList>
    </citation>
    <scope>NUCLEOTIDE SEQUENCE</scope>
</reference>
<organism evidence="7 8">
    <name type="scientific">Geodia barretti</name>
    <name type="common">Barrett's horny sponge</name>
    <dbReference type="NCBI Taxonomy" id="519541"/>
    <lineage>
        <taxon>Eukaryota</taxon>
        <taxon>Metazoa</taxon>
        <taxon>Porifera</taxon>
        <taxon>Demospongiae</taxon>
        <taxon>Heteroscleromorpha</taxon>
        <taxon>Tetractinellida</taxon>
        <taxon>Astrophorina</taxon>
        <taxon>Geodiidae</taxon>
        <taxon>Geodia</taxon>
    </lineage>
</organism>
<keyword evidence="2" id="KW-0645">Protease</keyword>
<sequence>MQQQSCAKTFIAQWWCVREIRRLHFRLLFLLLFLKKYLLHVKNLYCFDSMICALLSFKYAVYKNLGHFETIDQIRAGRYLQSMGFVDGSRLAIYGSSYGGYMAGMVGSSGSGVFSTAISQSPVTTWYYYDSAYTERYMDLPQNNRQAYEESSVLYRAGNLSDVDYLLIHGTGDDNVHFQNTAQLVQALTEKEVQFRVQFYTDKAHSLSGQPTRYHLYELIRDFLAESFDLRTT</sequence>
<dbReference type="GO" id="GO:0005886">
    <property type="term" value="C:plasma membrane"/>
    <property type="evidence" value="ECO:0007669"/>
    <property type="project" value="TreeGrafter"/>
</dbReference>
<evidence type="ECO:0000256" key="5">
    <source>
        <dbReference type="ARBA" id="ARBA00023180"/>
    </source>
</evidence>
<keyword evidence="4" id="KW-0720">Serine protease</keyword>
<dbReference type="GO" id="GO:0006508">
    <property type="term" value="P:proteolysis"/>
    <property type="evidence" value="ECO:0007669"/>
    <property type="project" value="UniProtKB-KW"/>
</dbReference>
<protein>
    <submittedName>
        <fullName evidence="7">Dipeptidyl peptidase 4</fullName>
    </submittedName>
</protein>
<dbReference type="GO" id="GO:0004252">
    <property type="term" value="F:serine-type endopeptidase activity"/>
    <property type="evidence" value="ECO:0007669"/>
    <property type="project" value="InterPro"/>
</dbReference>
<dbReference type="GO" id="GO:0008239">
    <property type="term" value="F:dipeptidyl-peptidase activity"/>
    <property type="evidence" value="ECO:0007669"/>
    <property type="project" value="TreeGrafter"/>
</dbReference>
<dbReference type="SUPFAM" id="SSF53474">
    <property type="entry name" value="alpha/beta-Hydrolases"/>
    <property type="match status" value="1"/>
</dbReference>
<dbReference type="Pfam" id="PF00326">
    <property type="entry name" value="Peptidase_S9"/>
    <property type="match status" value="1"/>
</dbReference>
<evidence type="ECO:0000259" key="6">
    <source>
        <dbReference type="Pfam" id="PF00326"/>
    </source>
</evidence>
<evidence type="ECO:0000313" key="7">
    <source>
        <dbReference type="EMBL" id="CAI8006713.1"/>
    </source>
</evidence>
<evidence type="ECO:0000256" key="4">
    <source>
        <dbReference type="ARBA" id="ARBA00022825"/>
    </source>
</evidence>
<dbReference type="PROSITE" id="PS00708">
    <property type="entry name" value="PRO_ENDOPEP_SER"/>
    <property type="match status" value="1"/>
</dbReference>
<dbReference type="InterPro" id="IPR029058">
    <property type="entry name" value="AB_hydrolase_fold"/>
</dbReference>
<dbReference type="InterPro" id="IPR001375">
    <property type="entry name" value="Peptidase_S9_cat"/>
</dbReference>
<keyword evidence="8" id="KW-1185">Reference proteome</keyword>
<dbReference type="InterPro" id="IPR002471">
    <property type="entry name" value="Pept_S9_AS"/>
</dbReference>
<dbReference type="Gene3D" id="3.40.50.1820">
    <property type="entry name" value="alpha/beta hydrolase"/>
    <property type="match status" value="1"/>
</dbReference>
<dbReference type="Proteomes" id="UP001174909">
    <property type="component" value="Unassembled WGS sequence"/>
</dbReference>
<evidence type="ECO:0000256" key="3">
    <source>
        <dbReference type="ARBA" id="ARBA00022801"/>
    </source>
</evidence>
<evidence type="ECO:0000256" key="1">
    <source>
        <dbReference type="ARBA" id="ARBA00022438"/>
    </source>
</evidence>
<accession>A0AA35W3H2</accession>
<keyword evidence="5" id="KW-0325">Glycoprotein</keyword>